<comment type="subunit">
    <text evidence="2">Monomer.</text>
</comment>
<keyword evidence="4" id="KW-0732">Signal</keyword>
<sequence length="1154" mass="130329">MLATTHQMKKTSALFLTLLFALVAFAQKTPEQMGGVYYAYPDPQTNAFADIPEGYTPLYISHYGRHGSRWLPHDSRYEWVLQQFSDKSNLTPRGRSVRVRLQKVWENARGNGGKLTSLGAKQHRGIARRMLHNFPMIFRGGASVEAHSSIVDRCMKSMEAFADELKAQQPSLHITTVADSAEMRYLSYDSPDLKLLQRETNIPLGISANRFAANLFKNPSRLEDAQRLMSELFTIASDMQDIEGLDINLFDAFTDEEMHALYVWNCAKMFHQNGRGAASRDSPAQCAANLWQDFVDKADEAMAQGRPAAHLRFGHDTALYRLLALLKATPTLPTAPDGIHGKLDEIVPMAANLQLVFCKSATNWVVGFFLNEKPLTLSGLQPALRTGRNTNWHLWDDVKAHAQHYLDKQKWMDRTRAINTMVGTDYAVTPSVGRYGKGSEEHGQTLPAVLEPHGHTYWTPQTQDTEQKCVAPYYYRDSLFQGFRGSHWLVGGCTQDYGSFTLMPMMDSLRLKATRRATPFSHDEEVSHPYYYAVKLPREHLYAEMTGRSRSALFRFTAEQAGEMHVVVNPNSDEGEGFVTVDSARNCIWGYNPVHRIYQGWGERAGFSGWFVVQFQRPFKACGVSDSVAFVTFDVRAGETVLAKAACSFNDLMGAMGNAKEIPGWDFLTTRLALDSIWQRRLQTIAVESDDDNKVNLFDGALYRASFLPRVISDRDGHAPQFAKGEHASAADKVCWFPSQGDADRQTYSDFSMWDIYRAQLPLLNIIDPDRTSQMMQSLTTMYTQGGWMPIFPCWNSYTSAMIGDHATSVVADAYVKGNRHFDVAVAYQGLRKNAFKSPKTLAEYQNGMGRRALKSYLKYGYIPMEDSVMEAFHTHEQVSRTLEYAYNDFCVAQLAKALGKTNDYRALMKRARNWRNVLNPQTRWADGRYQSGQWLNNRDITGRVPFITEGAVIHYSFYVPHDVYGLMEAMGGRSAFVAKLDSLFGLTTSPLRETEAERGFYWHGNEPCHQTAYMYAWAGQPWKTQQIVHRILNTEYLDVPGGLSGNDDAGQMSAWYIFSALGFYPVCPATPYYIIGTPSFKRARIGRLTIEAPGVSDDNMYIQSATWNGQPYTKTYITHDMIRQGGTLCFTMGAQPNQSWGTNKEDLPPDTME</sequence>
<feature type="chain" id="PRO_5003026694" evidence="4">
    <location>
        <begin position="27"/>
        <end position="1154"/>
    </location>
</feature>
<keyword evidence="8" id="KW-1185">Reference proteome</keyword>
<dbReference type="GO" id="GO:0005975">
    <property type="term" value="P:carbohydrate metabolic process"/>
    <property type="evidence" value="ECO:0007669"/>
    <property type="project" value="InterPro"/>
</dbReference>
<proteinExistence type="predicted"/>
<dbReference type="NCBIfam" id="TIGR01180">
    <property type="entry name" value="aman2_put"/>
    <property type="match status" value="1"/>
</dbReference>
<evidence type="ECO:0000256" key="4">
    <source>
        <dbReference type="SAM" id="SignalP"/>
    </source>
</evidence>
<evidence type="ECO:0000259" key="6">
    <source>
        <dbReference type="Pfam" id="PF17678"/>
    </source>
</evidence>
<dbReference type="InterPro" id="IPR005887">
    <property type="entry name" value="GH92_a_mannosidase_put"/>
</dbReference>
<dbReference type="HOGENOM" id="CLU_275686_0_0_10"/>
<feature type="domain" description="Glycosyl hydrolase family 92 N-terminal" evidence="6">
    <location>
        <begin position="438"/>
        <end position="648"/>
    </location>
</feature>
<name>D1PWK9_9BACT</name>
<dbReference type="InterPro" id="IPR014718">
    <property type="entry name" value="GH-type_carb-bd"/>
</dbReference>
<comment type="cofactor">
    <cofactor evidence="1">
        <name>Ca(2+)</name>
        <dbReference type="ChEBI" id="CHEBI:29108"/>
    </cofactor>
</comment>
<dbReference type="PANTHER" id="PTHR12143:SF43">
    <property type="entry name" value="PUTATIVE-RELATED"/>
    <property type="match status" value="1"/>
</dbReference>
<dbReference type="SUPFAM" id="SSF53254">
    <property type="entry name" value="Phosphoglycerate mutase-like"/>
    <property type="match status" value="1"/>
</dbReference>
<organism evidence="7 8">
    <name type="scientific">Hallella bergensis DSM 17361</name>
    <dbReference type="NCBI Taxonomy" id="585502"/>
    <lineage>
        <taxon>Bacteria</taxon>
        <taxon>Pseudomonadati</taxon>
        <taxon>Bacteroidota</taxon>
        <taxon>Bacteroidia</taxon>
        <taxon>Bacteroidales</taxon>
        <taxon>Prevotellaceae</taxon>
        <taxon>Hallella</taxon>
    </lineage>
</organism>
<dbReference type="InterPro" id="IPR008928">
    <property type="entry name" value="6-hairpin_glycosidase_sf"/>
</dbReference>
<keyword evidence="3" id="KW-0106">Calcium</keyword>
<evidence type="ECO:0000259" key="5">
    <source>
        <dbReference type="Pfam" id="PF07971"/>
    </source>
</evidence>
<dbReference type="eggNOG" id="COG3537">
    <property type="taxonomic scope" value="Bacteria"/>
</dbReference>
<dbReference type="InterPro" id="IPR029033">
    <property type="entry name" value="His_PPase_superfam"/>
</dbReference>
<dbReference type="Proteomes" id="UP000003160">
    <property type="component" value="Unassembled WGS sequence"/>
</dbReference>
<dbReference type="Pfam" id="PF17678">
    <property type="entry name" value="Glyco_hydro_92N"/>
    <property type="match status" value="1"/>
</dbReference>
<comment type="caution">
    <text evidence="7">The sequence shown here is derived from an EMBL/GenBank/DDBJ whole genome shotgun (WGS) entry which is preliminary data.</text>
</comment>
<reference evidence="7 8" key="1">
    <citation type="submission" date="2009-10" db="EMBL/GenBank/DDBJ databases">
        <authorList>
            <person name="Qin X."/>
            <person name="Bachman B."/>
            <person name="Battles P."/>
            <person name="Bell A."/>
            <person name="Bess C."/>
            <person name="Bickham C."/>
            <person name="Chaboub L."/>
            <person name="Chen D."/>
            <person name="Coyle M."/>
            <person name="Deiros D.R."/>
            <person name="Dinh H."/>
            <person name="Forbes L."/>
            <person name="Fowler G."/>
            <person name="Francisco L."/>
            <person name="Fu Q."/>
            <person name="Gubbala S."/>
            <person name="Hale W."/>
            <person name="Han Y."/>
            <person name="Hemphill L."/>
            <person name="Highlander S.K."/>
            <person name="Hirani K."/>
            <person name="Hogues M."/>
            <person name="Jackson L."/>
            <person name="Jakkamsetti A."/>
            <person name="Javaid M."/>
            <person name="Jiang H."/>
            <person name="Korchina V."/>
            <person name="Kovar C."/>
            <person name="Lara F."/>
            <person name="Lee S."/>
            <person name="Mata R."/>
            <person name="Mathew T."/>
            <person name="Moen C."/>
            <person name="Morales K."/>
            <person name="Munidasa M."/>
            <person name="Nazareth L."/>
            <person name="Ngo R."/>
            <person name="Nguyen L."/>
            <person name="Okwuonu G."/>
            <person name="Ongeri F."/>
            <person name="Patil S."/>
            <person name="Petrosino J."/>
            <person name="Pham C."/>
            <person name="Pham P."/>
            <person name="Pu L.-L."/>
            <person name="Puazo M."/>
            <person name="Raj R."/>
            <person name="Reid J."/>
            <person name="Rouhana J."/>
            <person name="Saada N."/>
            <person name="Shang Y."/>
            <person name="Simmons D."/>
            <person name="Thornton R."/>
            <person name="Warren J."/>
            <person name="Weissenberger G."/>
            <person name="Zhang J."/>
            <person name="Zhang L."/>
            <person name="Zhou C."/>
            <person name="Zhu D."/>
            <person name="Muzny D."/>
            <person name="Worley K."/>
            <person name="Gibbs R."/>
        </authorList>
    </citation>
    <scope>NUCLEOTIDE SEQUENCE [LARGE SCALE GENOMIC DNA]</scope>
    <source>
        <strain evidence="7 8">DSM 17361</strain>
    </source>
</reference>
<feature type="domain" description="Glycosyl hydrolase family 92" evidence="5">
    <location>
        <begin position="657"/>
        <end position="1134"/>
    </location>
</feature>
<evidence type="ECO:0000313" key="7">
    <source>
        <dbReference type="EMBL" id="EFA44190.1"/>
    </source>
</evidence>
<dbReference type="EMBL" id="ACKS01000058">
    <property type="protein sequence ID" value="EFA44190.1"/>
    <property type="molecule type" value="Genomic_DNA"/>
</dbReference>
<evidence type="ECO:0000256" key="3">
    <source>
        <dbReference type="ARBA" id="ARBA00022837"/>
    </source>
</evidence>
<dbReference type="SUPFAM" id="SSF48208">
    <property type="entry name" value="Six-hairpin glycosidases"/>
    <property type="match status" value="1"/>
</dbReference>
<dbReference type="InterPro" id="IPR012939">
    <property type="entry name" value="Glyco_hydro_92"/>
</dbReference>
<evidence type="ECO:0000256" key="2">
    <source>
        <dbReference type="ARBA" id="ARBA00011245"/>
    </source>
</evidence>
<dbReference type="InterPro" id="IPR050883">
    <property type="entry name" value="PNGase"/>
</dbReference>
<dbReference type="GO" id="GO:0006516">
    <property type="term" value="P:glycoprotein catabolic process"/>
    <property type="evidence" value="ECO:0007669"/>
    <property type="project" value="TreeGrafter"/>
</dbReference>
<dbReference type="GO" id="GO:0030246">
    <property type="term" value="F:carbohydrate binding"/>
    <property type="evidence" value="ECO:0007669"/>
    <property type="project" value="InterPro"/>
</dbReference>
<dbReference type="Gene3D" id="1.20.1610.10">
    <property type="entry name" value="alpha-1,2-mannosidases domains"/>
    <property type="match status" value="1"/>
</dbReference>
<dbReference type="AlphaFoldDB" id="D1PWK9"/>
<dbReference type="PANTHER" id="PTHR12143">
    <property type="entry name" value="PEPTIDE N-GLYCANASE PNGASE -RELATED"/>
    <property type="match status" value="1"/>
</dbReference>
<accession>D1PWK9</accession>
<protein>
    <submittedName>
        <fullName evidence="7">Putative alpha-1,2-mannosidase</fullName>
    </submittedName>
</protein>
<dbReference type="Gene3D" id="3.30.2080.10">
    <property type="entry name" value="GH92 mannosidase domain"/>
    <property type="match status" value="1"/>
</dbReference>
<dbReference type="Gene3D" id="1.20.1050.60">
    <property type="entry name" value="alpha-1,2-mannosidase"/>
    <property type="match status" value="1"/>
</dbReference>
<dbReference type="GO" id="GO:0000224">
    <property type="term" value="F:peptide-N4-(N-acetyl-beta-glucosaminyl)asparagine amidase activity"/>
    <property type="evidence" value="ECO:0007669"/>
    <property type="project" value="TreeGrafter"/>
</dbReference>
<dbReference type="Gene3D" id="2.70.98.10">
    <property type="match status" value="1"/>
</dbReference>
<evidence type="ECO:0000256" key="1">
    <source>
        <dbReference type="ARBA" id="ARBA00001913"/>
    </source>
</evidence>
<dbReference type="InterPro" id="IPR041371">
    <property type="entry name" value="GH92_N"/>
</dbReference>
<dbReference type="Pfam" id="PF07971">
    <property type="entry name" value="Glyco_hydro_92"/>
    <property type="match status" value="1"/>
</dbReference>
<dbReference type="GO" id="GO:0005829">
    <property type="term" value="C:cytosol"/>
    <property type="evidence" value="ECO:0007669"/>
    <property type="project" value="TreeGrafter"/>
</dbReference>
<dbReference type="FunFam" id="3.30.2080.10:FF:000001">
    <property type="entry name" value="Alpha-1,2-mannosidase subfamily"/>
    <property type="match status" value="1"/>
</dbReference>
<dbReference type="Gene3D" id="3.40.50.1240">
    <property type="entry name" value="Phosphoglycerate mutase-like"/>
    <property type="match status" value="1"/>
</dbReference>
<evidence type="ECO:0000313" key="8">
    <source>
        <dbReference type="Proteomes" id="UP000003160"/>
    </source>
</evidence>
<feature type="signal peptide" evidence="4">
    <location>
        <begin position="1"/>
        <end position="26"/>
    </location>
</feature>
<gene>
    <name evidence="7" type="ORF">HMPREF0645_1344</name>
</gene>